<organism evidence="2 3">
    <name type="scientific">Micromonospora sonchi</name>
    <dbReference type="NCBI Taxonomy" id="1763543"/>
    <lineage>
        <taxon>Bacteria</taxon>
        <taxon>Bacillati</taxon>
        <taxon>Actinomycetota</taxon>
        <taxon>Actinomycetes</taxon>
        <taxon>Micromonosporales</taxon>
        <taxon>Micromonosporaceae</taxon>
        <taxon>Micromonospora</taxon>
    </lineage>
</organism>
<dbReference type="AlphaFoldDB" id="A0A917UBU8"/>
<feature type="domain" description="Glyoxalase-like" evidence="1">
    <location>
        <begin position="21"/>
        <end position="121"/>
    </location>
</feature>
<reference evidence="2" key="2">
    <citation type="submission" date="2020-09" db="EMBL/GenBank/DDBJ databases">
        <authorList>
            <person name="Sun Q."/>
            <person name="Zhou Y."/>
        </authorList>
    </citation>
    <scope>NUCLEOTIDE SEQUENCE</scope>
    <source>
        <strain evidence="2">CGMCC 4.7312</strain>
    </source>
</reference>
<proteinExistence type="predicted"/>
<dbReference type="Proteomes" id="UP000608890">
    <property type="component" value="Unassembled WGS sequence"/>
</dbReference>
<reference evidence="2" key="1">
    <citation type="journal article" date="2014" name="Int. J. Syst. Evol. Microbiol.">
        <title>Complete genome sequence of Corynebacterium casei LMG S-19264T (=DSM 44701T), isolated from a smear-ripened cheese.</title>
        <authorList>
            <consortium name="US DOE Joint Genome Institute (JGI-PGF)"/>
            <person name="Walter F."/>
            <person name="Albersmeier A."/>
            <person name="Kalinowski J."/>
            <person name="Ruckert C."/>
        </authorList>
    </citation>
    <scope>NUCLEOTIDE SEQUENCE</scope>
    <source>
        <strain evidence="2">CGMCC 4.7312</strain>
    </source>
</reference>
<evidence type="ECO:0000313" key="2">
    <source>
        <dbReference type="EMBL" id="GGM66989.1"/>
    </source>
</evidence>
<accession>A0A917UBU8</accession>
<comment type="caution">
    <text evidence="2">The sequence shown here is derived from an EMBL/GenBank/DDBJ whole genome shotgun (WGS) entry which is preliminary data.</text>
</comment>
<protein>
    <recommendedName>
        <fullName evidence="1">Glyoxalase-like domain-containing protein</fullName>
    </recommendedName>
</protein>
<evidence type="ECO:0000313" key="3">
    <source>
        <dbReference type="Proteomes" id="UP000608890"/>
    </source>
</evidence>
<dbReference type="RefSeq" id="WP_189050559.1">
    <property type="nucleotide sequence ID" value="NZ_BMNB01000055.1"/>
</dbReference>
<sequence length="132" mass="14283">MVRLLLRWSTWPLRSPDYTPEPFGAANTHADFPKDFLELVTVVDIGRPLPADARLVPLNAPPAVLPSLVERINATSANLSDCLDWYEGLHILMLSSSDIEATAARLTNSGVKHGGINTVRRPVGPQGCCVVA</sequence>
<dbReference type="Pfam" id="PF13468">
    <property type="entry name" value="Glyoxalase_3"/>
    <property type="match status" value="1"/>
</dbReference>
<dbReference type="EMBL" id="BMNB01000055">
    <property type="protein sequence ID" value="GGM66989.1"/>
    <property type="molecule type" value="Genomic_DNA"/>
</dbReference>
<name>A0A917UBU8_9ACTN</name>
<evidence type="ECO:0000259" key="1">
    <source>
        <dbReference type="Pfam" id="PF13468"/>
    </source>
</evidence>
<keyword evidence="3" id="KW-1185">Reference proteome</keyword>
<dbReference type="InterPro" id="IPR025870">
    <property type="entry name" value="Glyoxalase-like_dom"/>
</dbReference>
<gene>
    <name evidence="2" type="ORF">GCM10011608_60350</name>
</gene>